<dbReference type="Proteomes" id="UP000003490">
    <property type="component" value="Unassembled WGS sequence"/>
</dbReference>
<dbReference type="Proteomes" id="UP000220611">
    <property type="component" value="Unassembled WGS sequence"/>
</dbReference>
<evidence type="ECO:0000256" key="1">
    <source>
        <dbReference type="ARBA" id="ARBA00022679"/>
    </source>
</evidence>
<organism evidence="4 6">
    <name type="scientific">[Clostridium] leptum DSM 753</name>
    <dbReference type="NCBI Taxonomy" id="428125"/>
    <lineage>
        <taxon>Bacteria</taxon>
        <taxon>Bacillati</taxon>
        <taxon>Bacillota</taxon>
        <taxon>Clostridia</taxon>
        <taxon>Eubacteriales</taxon>
        <taxon>Oscillospiraceae</taxon>
        <taxon>Oscillospiraceae incertae sedis</taxon>
    </lineage>
</organism>
<dbReference type="SUPFAM" id="SSF55729">
    <property type="entry name" value="Acyl-CoA N-acyltransferases (Nat)"/>
    <property type="match status" value="1"/>
</dbReference>
<dbReference type="Gene3D" id="3.40.630.30">
    <property type="match status" value="1"/>
</dbReference>
<dbReference type="CDD" id="cd04301">
    <property type="entry name" value="NAT_SF"/>
    <property type="match status" value="1"/>
</dbReference>
<keyword evidence="4" id="KW-0378">Hydrolase</keyword>
<dbReference type="PANTHER" id="PTHR43877">
    <property type="entry name" value="AMINOALKYLPHOSPHONATE N-ACETYLTRANSFERASE-RELATED-RELATED"/>
    <property type="match status" value="1"/>
</dbReference>
<sequence>MAVSFRECTLEDLEILQAFSRRLFFETFADMNTPENMAVYLDKAFAAEKIRAELSDENSVFYFLYRGGKLAGYLKLNEAPAQTDIHDEQSLEIERIYVSKEFQGEGLGRCLMEKAVSTAIRRKKKYVWLGVWEKNEKALRFYKRNGFYQIGTHSFVMGDDEQTDYIMRKDLEE</sequence>
<dbReference type="PROSITE" id="PS51186">
    <property type="entry name" value="GNAT"/>
    <property type="match status" value="1"/>
</dbReference>
<dbReference type="GO" id="GO:0008233">
    <property type="term" value="F:peptidase activity"/>
    <property type="evidence" value="ECO:0007669"/>
    <property type="project" value="UniProtKB-KW"/>
</dbReference>
<comment type="caution">
    <text evidence="4">The sequence shown here is derived from an EMBL/GenBank/DDBJ whole genome shotgun (WGS) entry which is preliminary data.</text>
</comment>
<dbReference type="Pfam" id="PF00583">
    <property type="entry name" value="Acetyltransf_1"/>
    <property type="match status" value="1"/>
</dbReference>
<evidence type="ECO:0000313" key="6">
    <source>
        <dbReference type="Proteomes" id="UP000003490"/>
    </source>
</evidence>
<dbReference type="InterPro" id="IPR000182">
    <property type="entry name" value="GNAT_dom"/>
</dbReference>
<evidence type="ECO:0000313" key="7">
    <source>
        <dbReference type="Proteomes" id="UP000220611"/>
    </source>
</evidence>
<reference evidence="5 7" key="3">
    <citation type="submission" date="2017-07" db="EMBL/GenBank/DDBJ databases">
        <title>Prevalence of linear plasmids in Cutibacterium (Propionibacterium) acnes isolates obtained from prostatic tissue.</title>
        <authorList>
            <person name="Davidsson S."/>
            <person name="Carlsson J."/>
            <person name="Molling P."/>
            <person name="Andren O."/>
            <person name="Andersson S.-O."/>
            <person name="Brzuszkiewicz E."/>
            <person name="Poehlein A."/>
            <person name="Al-Zeer M."/>
            <person name="Brinkmann V."/>
            <person name="Scavenius C."/>
            <person name="Nazipi S."/>
            <person name="Soderquist B."/>
            <person name="Bruggemann H."/>
        </authorList>
    </citation>
    <scope>NUCLEOTIDE SEQUENCE [LARGE SCALE GENOMIC DNA]</scope>
    <source>
        <strain evidence="5 7">DSM 753</strain>
    </source>
</reference>
<gene>
    <name evidence="4" type="primary">paiA</name>
    <name evidence="5" type="ORF">CH238_08390</name>
    <name evidence="4" type="ORF">CLOLEP_01713</name>
</gene>
<dbReference type="eggNOG" id="COG0456">
    <property type="taxonomic scope" value="Bacteria"/>
</dbReference>
<dbReference type="EC" id="2.3.1.-" evidence="4"/>
<reference evidence="4 6" key="1">
    <citation type="submission" date="2007-08" db="EMBL/GenBank/DDBJ databases">
        <title>Draft genome sequence of Clostridium leptum (DSM 753).</title>
        <authorList>
            <person name="Sudarsanam P."/>
            <person name="Ley R."/>
            <person name="Guruge J."/>
            <person name="Turnbaugh P.J."/>
            <person name="Mahowald M."/>
            <person name="Liep D."/>
            <person name="Gordon J."/>
        </authorList>
    </citation>
    <scope>NUCLEOTIDE SEQUENCE [LARGE SCALE GENOMIC DNA]</scope>
    <source>
        <strain evidence="4 6">DSM 753</strain>
    </source>
</reference>
<dbReference type="EMBL" id="NOXF01000005">
    <property type="protein sequence ID" value="PEQ24569.1"/>
    <property type="molecule type" value="Genomic_DNA"/>
</dbReference>
<dbReference type="InterPro" id="IPR050832">
    <property type="entry name" value="Bact_Acetyltransf"/>
</dbReference>
<name>A7VT22_9FIRM</name>
<dbReference type="AlphaFoldDB" id="A7VT22"/>
<protein>
    <submittedName>
        <fullName evidence="5">N-acetyltransferase</fullName>
    </submittedName>
    <submittedName>
        <fullName evidence="4">Protease synthase and sporulation negative regulatory protein PAI 1</fullName>
        <ecNumber evidence="4">2.3.1.-</ecNumber>
    </submittedName>
</protein>
<keyword evidence="2 4" id="KW-0012">Acyltransferase</keyword>
<dbReference type="InterPro" id="IPR016181">
    <property type="entry name" value="Acyl_CoA_acyltransferase"/>
</dbReference>
<evidence type="ECO:0000256" key="2">
    <source>
        <dbReference type="ARBA" id="ARBA00023315"/>
    </source>
</evidence>
<keyword evidence="7" id="KW-1185">Reference proteome</keyword>
<keyword evidence="4" id="KW-0645">Protease</keyword>
<evidence type="ECO:0000313" key="4">
    <source>
        <dbReference type="EMBL" id="EDO61318.1"/>
    </source>
</evidence>
<evidence type="ECO:0000313" key="5">
    <source>
        <dbReference type="EMBL" id="PEQ24569.1"/>
    </source>
</evidence>
<reference evidence="4 6" key="2">
    <citation type="submission" date="2007-08" db="EMBL/GenBank/DDBJ databases">
        <authorList>
            <person name="Fulton L."/>
            <person name="Clifton S."/>
            <person name="Fulton B."/>
            <person name="Xu J."/>
            <person name="Minx P."/>
            <person name="Pepin K.H."/>
            <person name="Johnson M."/>
            <person name="Thiruvilangam P."/>
            <person name="Bhonagiri V."/>
            <person name="Nash W.E."/>
            <person name="Wang C."/>
            <person name="Mardis E.R."/>
            <person name="Wilson R.K."/>
        </authorList>
    </citation>
    <scope>NUCLEOTIDE SEQUENCE [LARGE SCALE GENOMIC DNA]</scope>
    <source>
        <strain evidence="4 6">DSM 753</strain>
    </source>
</reference>
<keyword evidence="1 4" id="KW-0808">Transferase</keyword>
<dbReference type="GO" id="GO:0016747">
    <property type="term" value="F:acyltransferase activity, transferring groups other than amino-acyl groups"/>
    <property type="evidence" value="ECO:0007669"/>
    <property type="project" value="InterPro"/>
</dbReference>
<dbReference type="HOGENOM" id="CLU_013985_18_0_9"/>
<evidence type="ECO:0000259" key="3">
    <source>
        <dbReference type="PROSITE" id="PS51186"/>
    </source>
</evidence>
<feature type="domain" description="N-acetyltransferase" evidence="3">
    <location>
        <begin position="3"/>
        <end position="172"/>
    </location>
</feature>
<dbReference type="OrthoDB" id="7205533at2"/>
<dbReference type="EMBL" id="ABCB02000018">
    <property type="protein sequence ID" value="EDO61318.1"/>
    <property type="molecule type" value="Genomic_DNA"/>
</dbReference>
<accession>A7VT22</accession>
<dbReference type="GO" id="GO:0006508">
    <property type="term" value="P:proteolysis"/>
    <property type="evidence" value="ECO:0007669"/>
    <property type="project" value="UniProtKB-KW"/>
</dbReference>
<proteinExistence type="predicted"/>